<gene>
    <name evidence="2" type="ORF">STAS_13506</name>
</gene>
<feature type="compositionally biased region" description="Basic and acidic residues" evidence="1">
    <location>
        <begin position="189"/>
        <end position="205"/>
    </location>
</feature>
<proteinExistence type="predicted"/>
<keyword evidence="3" id="KW-1185">Reference proteome</keyword>
<name>A0A5A7PW60_STRAF</name>
<accession>A0A5A7PW60</accession>
<evidence type="ECO:0000313" key="3">
    <source>
        <dbReference type="Proteomes" id="UP000325081"/>
    </source>
</evidence>
<organism evidence="2 3">
    <name type="scientific">Striga asiatica</name>
    <name type="common">Asiatic witchweed</name>
    <name type="synonym">Buchnera asiatica</name>
    <dbReference type="NCBI Taxonomy" id="4170"/>
    <lineage>
        <taxon>Eukaryota</taxon>
        <taxon>Viridiplantae</taxon>
        <taxon>Streptophyta</taxon>
        <taxon>Embryophyta</taxon>
        <taxon>Tracheophyta</taxon>
        <taxon>Spermatophyta</taxon>
        <taxon>Magnoliopsida</taxon>
        <taxon>eudicotyledons</taxon>
        <taxon>Gunneridae</taxon>
        <taxon>Pentapetalae</taxon>
        <taxon>asterids</taxon>
        <taxon>lamiids</taxon>
        <taxon>Lamiales</taxon>
        <taxon>Orobanchaceae</taxon>
        <taxon>Buchnereae</taxon>
        <taxon>Striga</taxon>
    </lineage>
</organism>
<evidence type="ECO:0000313" key="2">
    <source>
        <dbReference type="EMBL" id="GER37113.1"/>
    </source>
</evidence>
<reference evidence="3" key="1">
    <citation type="journal article" date="2019" name="Curr. Biol.">
        <title>Genome Sequence of Striga asiatica Provides Insight into the Evolution of Plant Parasitism.</title>
        <authorList>
            <person name="Yoshida S."/>
            <person name="Kim S."/>
            <person name="Wafula E.K."/>
            <person name="Tanskanen J."/>
            <person name="Kim Y.M."/>
            <person name="Honaas L."/>
            <person name="Yang Z."/>
            <person name="Spallek T."/>
            <person name="Conn C.E."/>
            <person name="Ichihashi Y."/>
            <person name="Cheong K."/>
            <person name="Cui S."/>
            <person name="Der J.P."/>
            <person name="Gundlach H."/>
            <person name="Jiao Y."/>
            <person name="Hori C."/>
            <person name="Ishida J.K."/>
            <person name="Kasahara H."/>
            <person name="Kiba T."/>
            <person name="Kim M.S."/>
            <person name="Koo N."/>
            <person name="Laohavisit A."/>
            <person name="Lee Y.H."/>
            <person name="Lumba S."/>
            <person name="McCourt P."/>
            <person name="Mortimer J.C."/>
            <person name="Mutuku J.M."/>
            <person name="Nomura T."/>
            <person name="Sasaki-Sekimoto Y."/>
            <person name="Seto Y."/>
            <person name="Wang Y."/>
            <person name="Wakatake T."/>
            <person name="Sakakibara H."/>
            <person name="Demura T."/>
            <person name="Yamaguchi S."/>
            <person name="Yoneyama K."/>
            <person name="Manabe R.I."/>
            <person name="Nelson D.C."/>
            <person name="Schulman A.H."/>
            <person name="Timko M.P."/>
            <person name="dePamphilis C.W."/>
            <person name="Choi D."/>
            <person name="Shirasu K."/>
        </authorList>
    </citation>
    <scope>NUCLEOTIDE SEQUENCE [LARGE SCALE GENOMIC DNA]</scope>
    <source>
        <strain evidence="3">cv. UVA1</strain>
    </source>
</reference>
<protein>
    <submittedName>
        <fullName evidence="2">Tubulin beta chain</fullName>
    </submittedName>
</protein>
<dbReference type="Proteomes" id="UP000325081">
    <property type="component" value="Unassembled WGS sequence"/>
</dbReference>
<feature type="region of interest" description="Disordered" evidence="1">
    <location>
        <begin position="149"/>
        <end position="213"/>
    </location>
</feature>
<evidence type="ECO:0000256" key="1">
    <source>
        <dbReference type="SAM" id="MobiDB-lite"/>
    </source>
</evidence>
<feature type="region of interest" description="Disordered" evidence="1">
    <location>
        <begin position="92"/>
        <end position="114"/>
    </location>
</feature>
<feature type="compositionally biased region" description="Low complexity" evidence="1">
    <location>
        <begin position="155"/>
        <end position="166"/>
    </location>
</feature>
<comment type="caution">
    <text evidence="2">The sequence shown here is derived from an EMBL/GenBank/DDBJ whole genome shotgun (WGS) entry which is preliminary data.</text>
</comment>
<dbReference type="EMBL" id="BKCP01005294">
    <property type="protein sequence ID" value="GER37113.1"/>
    <property type="molecule type" value="Genomic_DNA"/>
</dbReference>
<sequence>MARLGQARNSTGGNFKRPAPGPPSKTPKKFQKPGGSRDAPTGKKPSVKNAPPLCSHCSKVGHTPNECWRNLAEQIKIPSQLSSSRASFAINRLHPSPLTRDPSQQVPSAVAPEVTSPSVGELAIHAGSQAVPEIPRLLSYAYREGAVASSEFRRSSSAARLRQASSNPIRSDCQIRPSPSRLFRSPAAGDKKQQTTTRASERSEKGSSSSELI</sequence>
<dbReference type="AlphaFoldDB" id="A0A5A7PW60"/>
<feature type="region of interest" description="Disordered" evidence="1">
    <location>
        <begin position="1"/>
        <end position="53"/>
    </location>
</feature>